<dbReference type="Gene3D" id="1.10.10.10">
    <property type="entry name" value="Winged helix-like DNA-binding domain superfamily/Winged helix DNA-binding domain"/>
    <property type="match status" value="1"/>
</dbReference>
<proteinExistence type="predicted"/>
<dbReference type="InterPro" id="IPR039422">
    <property type="entry name" value="MarR/SlyA-like"/>
</dbReference>
<comment type="caution">
    <text evidence="2">The sequence shown here is derived from an EMBL/GenBank/DDBJ whole genome shotgun (WGS) entry which is preliminary data.</text>
</comment>
<name>A0A7W7VKV6_9ACTN</name>
<dbReference type="AlphaFoldDB" id="A0A7W7VKV6"/>
<protein>
    <submittedName>
        <fullName evidence="2">DNA-binding MarR family transcriptional regulator</fullName>
    </submittedName>
</protein>
<dbReference type="SMART" id="SM00347">
    <property type="entry name" value="HTH_MARR"/>
    <property type="match status" value="1"/>
</dbReference>
<dbReference type="EMBL" id="JACHJP010000001">
    <property type="protein sequence ID" value="MBB4913948.1"/>
    <property type="molecule type" value="Genomic_DNA"/>
</dbReference>
<dbReference type="InterPro" id="IPR036388">
    <property type="entry name" value="WH-like_DNA-bd_sf"/>
</dbReference>
<dbReference type="PANTHER" id="PTHR33164:SF106">
    <property type="entry name" value="TRANSCRIPTIONAL REGULATORY PROTEIN"/>
    <property type="match status" value="1"/>
</dbReference>
<dbReference type="PANTHER" id="PTHR33164">
    <property type="entry name" value="TRANSCRIPTIONAL REGULATOR, MARR FAMILY"/>
    <property type="match status" value="1"/>
</dbReference>
<dbReference type="GO" id="GO:0003677">
    <property type="term" value="F:DNA binding"/>
    <property type="evidence" value="ECO:0007669"/>
    <property type="project" value="UniProtKB-KW"/>
</dbReference>
<dbReference type="SUPFAM" id="SSF46785">
    <property type="entry name" value="Winged helix' DNA-binding domain"/>
    <property type="match status" value="1"/>
</dbReference>
<dbReference type="Pfam" id="PF01047">
    <property type="entry name" value="MarR"/>
    <property type="match status" value="1"/>
</dbReference>
<dbReference type="InterPro" id="IPR036390">
    <property type="entry name" value="WH_DNA-bd_sf"/>
</dbReference>
<dbReference type="RefSeq" id="WP_184712659.1">
    <property type="nucleotide sequence ID" value="NZ_JACHJP010000001.1"/>
</dbReference>
<organism evidence="2 3">
    <name type="scientific">Streptosporangium saharense</name>
    <dbReference type="NCBI Taxonomy" id="1706840"/>
    <lineage>
        <taxon>Bacteria</taxon>
        <taxon>Bacillati</taxon>
        <taxon>Actinomycetota</taxon>
        <taxon>Actinomycetes</taxon>
        <taxon>Streptosporangiales</taxon>
        <taxon>Streptosporangiaceae</taxon>
        <taxon>Streptosporangium</taxon>
    </lineage>
</organism>
<sequence>MSREKSGGSGAARQDSALRAELGEEIQAGQAAVDAFDEAVALCLGVNRTDLRCLEILAREGSVTPSVLGAGLGLTTGSVTAMLDRLERAGHLTRSPDPGDRRKVVVRATPEVLARVAELYGPIVERGGRMIAGYSDEEVRVVLGFLRGSRALYEAEIERVRGLPGAGRRRV</sequence>
<dbReference type="InterPro" id="IPR000835">
    <property type="entry name" value="HTH_MarR-typ"/>
</dbReference>
<dbReference type="PROSITE" id="PS50995">
    <property type="entry name" value="HTH_MARR_2"/>
    <property type="match status" value="1"/>
</dbReference>
<accession>A0A7W7VKV6</accession>
<reference evidence="2 3" key="1">
    <citation type="submission" date="2020-08" db="EMBL/GenBank/DDBJ databases">
        <title>Genomic Encyclopedia of Type Strains, Phase III (KMG-III): the genomes of soil and plant-associated and newly described type strains.</title>
        <authorList>
            <person name="Whitman W."/>
        </authorList>
    </citation>
    <scope>NUCLEOTIDE SEQUENCE [LARGE SCALE GENOMIC DNA]</scope>
    <source>
        <strain evidence="2 3">CECT 8840</strain>
    </source>
</reference>
<evidence type="ECO:0000259" key="1">
    <source>
        <dbReference type="PROSITE" id="PS50995"/>
    </source>
</evidence>
<keyword evidence="3" id="KW-1185">Reference proteome</keyword>
<feature type="domain" description="HTH marR-type" evidence="1">
    <location>
        <begin position="19"/>
        <end position="151"/>
    </location>
</feature>
<dbReference type="GO" id="GO:0006950">
    <property type="term" value="P:response to stress"/>
    <property type="evidence" value="ECO:0007669"/>
    <property type="project" value="TreeGrafter"/>
</dbReference>
<dbReference type="Proteomes" id="UP000552644">
    <property type="component" value="Unassembled WGS sequence"/>
</dbReference>
<dbReference type="GO" id="GO:0003700">
    <property type="term" value="F:DNA-binding transcription factor activity"/>
    <property type="evidence" value="ECO:0007669"/>
    <property type="project" value="InterPro"/>
</dbReference>
<keyword evidence="2" id="KW-0238">DNA-binding</keyword>
<evidence type="ECO:0000313" key="2">
    <source>
        <dbReference type="EMBL" id="MBB4913948.1"/>
    </source>
</evidence>
<evidence type="ECO:0000313" key="3">
    <source>
        <dbReference type="Proteomes" id="UP000552644"/>
    </source>
</evidence>
<gene>
    <name evidence="2" type="ORF">FHS44_001020</name>
</gene>